<proteinExistence type="predicted"/>
<keyword evidence="3" id="KW-1185">Reference proteome</keyword>
<evidence type="ECO:0000313" key="3">
    <source>
        <dbReference type="Proteomes" id="UP001501581"/>
    </source>
</evidence>
<dbReference type="EMBL" id="BAAALG010000003">
    <property type="protein sequence ID" value="GAA1096329.1"/>
    <property type="molecule type" value="Genomic_DNA"/>
</dbReference>
<organism evidence="2 3">
    <name type="scientific">Nocardioides dubius</name>
    <dbReference type="NCBI Taxonomy" id="317019"/>
    <lineage>
        <taxon>Bacteria</taxon>
        <taxon>Bacillati</taxon>
        <taxon>Actinomycetota</taxon>
        <taxon>Actinomycetes</taxon>
        <taxon>Propionibacteriales</taxon>
        <taxon>Nocardioidaceae</taxon>
        <taxon>Nocardioides</taxon>
    </lineage>
</organism>
<accession>A0ABN1TP43</accession>
<protein>
    <recommendedName>
        <fullName evidence="4">Protein ImuA</fullName>
    </recommendedName>
</protein>
<evidence type="ECO:0000313" key="2">
    <source>
        <dbReference type="EMBL" id="GAA1096329.1"/>
    </source>
</evidence>
<evidence type="ECO:0008006" key="4">
    <source>
        <dbReference type="Google" id="ProtNLM"/>
    </source>
</evidence>
<comment type="caution">
    <text evidence="2">The sequence shown here is derived from an EMBL/GenBank/DDBJ whole genome shotgun (WGS) entry which is preliminary data.</text>
</comment>
<gene>
    <name evidence="2" type="ORF">GCM10009668_11120</name>
</gene>
<name>A0ABN1TP43_9ACTN</name>
<evidence type="ECO:0000256" key="1">
    <source>
        <dbReference type="SAM" id="MobiDB-lite"/>
    </source>
</evidence>
<reference evidence="2 3" key="1">
    <citation type="journal article" date="2019" name="Int. J. Syst. Evol. Microbiol.">
        <title>The Global Catalogue of Microorganisms (GCM) 10K type strain sequencing project: providing services to taxonomists for standard genome sequencing and annotation.</title>
        <authorList>
            <consortium name="The Broad Institute Genomics Platform"/>
            <consortium name="The Broad Institute Genome Sequencing Center for Infectious Disease"/>
            <person name="Wu L."/>
            <person name="Ma J."/>
        </authorList>
    </citation>
    <scope>NUCLEOTIDE SEQUENCE [LARGE SCALE GENOMIC DNA]</scope>
    <source>
        <strain evidence="2 3">JCM 13008</strain>
    </source>
</reference>
<dbReference type="Proteomes" id="UP001501581">
    <property type="component" value="Unassembled WGS sequence"/>
</dbReference>
<feature type="region of interest" description="Disordered" evidence="1">
    <location>
        <begin position="38"/>
        <end position="79"/>
    </location>
</feature>
<sequence>MLHAVLLVERHPGQHCEGVLVEDAVGLRLIGDVKTHGPMISRSAGPDRPAPNPPVDSAHGRSESAQTGEMLPTADQPAGDLTAHRPALRLAVHRLRSAHRGRSFAWTLHLGSLDGEQVAFSLAGRPSADPALCLDAACALAARCVEPSPWIWITRPGDAEVRCSDLAWLRAAWLASHDLGLSPTGALLLTKEGWSAPFTGEQARWKRLRLRPPQAHSAQACTGSLECISSR</sequence>